<dbReference type="AlphaFoldDB" id="D8LGY2"/>
<feature type="compositionally biased region" description="Low complexity" evidence="1">
    <location>
        <begin position="200"/>
        <end position="218"/>
    </location>
</feature>
<dbReference type="EMBL" id="FN649742">
    <property type="protein sequence ID" value="CBN75835.1"/>
    <property type="molecule type" value="Genomic_DNA"/>
</dbReference>
<feature type="region of interest" description="Disordered" evidence="1">
    <location>
        <begin position="150"/>
        <end position="227"/>
    </location>
</feature>
<gene>
    <name evidence="2" type="ORF">Esi_0182_0026</name>
</gene>
<proteinExistence type="predicted"/>
<dbReference type="InParanoid" id="D8LGY2"/>
<dbReference type="Proteomes" id="UP000002630">
    <property type="component" value="Linkage Group LG17"/>
</dbReference>
<evidence type="ECO:0000256" key="1">
    <source>
        <dbReference type="SAM" id="MobiDB-lite"/>
    </source>
</evidence>
<reference evidence="2 3" key="1">
    <citation type="journal article" date="2010" name="Nature">
        <title>The Ectocarpus genome and the independent evolution of multicellularity in brown algae.</title>
        <authorList>
            <person name="Cock J.M."/>
            <person name="Sterck L."/>
            <person name="Rouze P."/>
            <person name="Scornet D."/>
            <person name="Allen A.E."/>
            <person name="Amoutzias G."/>
            <person name="Anthouard V."/>
            <person name="Artiguenave F."/>
            <person name="Aury J.M."/>
            <person name="Badger J.H."/>
            <person name="Beszteri B."/>
            <person name="Billiau K."/>
            <person name="Bonnet E."/>
            <person name="Bothwell J.H."/>
            <person name="Bowler C."/>
            <person name="Boyen C."/>
            <person name="Brownlee C."/>
            <person name="Carrano C.J."/>
            <person name="Charrier B."/>
            <person name="Cho G.Y."/>
            <person name="Coelho S.M."/>
            <person name="Collen J."/>
            <person name="Corre E."/>
            <person name="Da Silva C."/>
            <person name="Delage L."/>
            <person name="Delaroque N."/>
            <person name="Dittami S.M."/>
            <person name="Doulbeau S."/>
            <person name="Elias M."/>
            <person name="Farnham G."/>
            <person name="Gachon C.M."/>
            <person name="Gschloessl B."/>
            <person name="Heesch S."/>
            <person name="Jabbari K."/>
            <person name="Jubin C."/>
            <person name="Kawai H."/>
            <person name="Kimura K."/>
            <person name="Kloareg B."/>
            <person name="Kupper F.C."/>
            <person name="Lang D."/>
            <person name="Le Bail A."/>
            <person name="Leblanc C."/>
            <person name="Lerouge P."/>
            <person name="Lohr M."/>
            <person name="Lopez P.J."/>
            <person name="Martens C."/>
            <person name="Maumus F."/>
            <person name="Michel G."/>
            <person name="Miranda-Saavedra D."/>
            <person name="Morales J."/>
            <person name="Moreau H."/>
            <person name="Motomura T."/>
            <person name="Nagasato C."/>
            <person name="Napoli C.A."/>
            <person name="Nelson D.R."/>
            <person name="Nyvall-Collen P."/>
            <person name="Peters A.F."/>
            <person name="Pommier C."/>
            <person name="Potin P."/>
            <person name="Poulain J."/>
            <person name="Quesneville H."/>
            <person name="Read B."/>
            <person name="Rensing S.A."/>
            <person name="Ritter A."/>
            <person name="Rousvoal S."/>
            <person name="Samanta M."/>
            <person name="Samson G."/>
            <person name="Schroeder D.C."/>
            <person name="Segurens B."/>
            <person name="Strittmatter M."/>
            <person name="Tonon T."/>
            <person name="Tregear J.W."/>
            <person name="Valentin K."/>
            <person name="von Dassow P."/>
            <person name="Yamagishi T."/>
            <person name="Van de Peer Y."/>
            <person name="Wincker P."/>
        </authorList>
    </citation>
    <scope>NUCLEOTIDE SEQUENCE [LARGE SCALE GENOMIC DNA]</scope>
    <source>
        <strain evidence="3">Ec32 / CCAP1310/4</strain>
    </source>
</reference>
<feature type="compositionally biased region" description="Basic and acidic residues" evidence="1">
    <location>
        <begin position="155"/>
        <end position="174"/>
    </location>
</feature>
<protein>
    <submittedName>
        <fullName evidence="2">Uncharacterized protein</fullName>
    </submittedName>
</protein>
<name>D8LGY2_ECTSI</name>
<dbReference type="EMBL" id="FN648307">
    <property type="protein sequence ID" value="CBN75835.1"/>
    <property type="molecule type" value="Genomic_DNA"/>
</dbReference>
<feature type="compositionally biased region" description="Gly residues" evidence="1">
    <location>
        <begin position="188"/>
        <end position="198"/>
    </location>
</feature>
<accession>D8LGY2</accession>
<organism evidence="2 3">
    <name type="scientific">Ectocarpus siliculosus</name>
    <name type="common">Brown alga</name>
    <name type="synonym">Conferva siliculosa</name>
    <dbReference type="NCBI Taxonomy" id="2880"/>
    <lineage>
        <taxon>Eukaryota</taxon>
        <taxon>Sar</taxon>
        <taxon>Stramenopiles</taxon>
        <taxon>Ochrophyta</taxon>
        <taxon>PX clade</taxon>
        <taxon>Phaeophyceae</taxon>
        <taxon>Ectocarpales</taxon>
        <taxon>Ectocarpaceae</taxon>
        <taxon>Ectocarpus</taxon>
    </lineage>
</organism>
<sequence>MAAAKRPTTEEAVAPLVEVMGELEQQSPLPDSGCVQQHQQPPGFAAVEGVPVARATMRPFAYVGVPIDDDNHNELRRPSTAAASYDNSRAGAGRVHGDVSVGVGADYDGAAEAAKASARRDNAAFFEKKRFTEAQAKSRVEEDLRAIETARINAKRRDAEGLDMRPHPGNRLEPEDATPLGEKERDYGAGGGGYGGGVQESSGKEAAAVGEESAAGKGCEQEASGGGYQFSEYVPAEYDIPDYKSVYERPSGK</sequence>
<keyword evidence="3" id="KW-1185">Reference proteome</keyword>
<evidence type="ECO:0000313" key="2">
    <source>
        <dbReference type="EMBL" id="CBN75835.1"/>
    </source>
</evidence>
<evidence type="ECO:0000313" key="3">
    <source>
        <dbReference type="Proteomes" id="UP000002630"/>
    </source>
</evidence>